<keyword evidence="2" id="KW-1185">Reference proteome</keyword>
<gene>
    <name evidence="1" type="ORF">GCM10009547_09140</name>
</gene>
<protein>
    <submittedName>
        <fullName evidence="1">Uncharacterized protein</fullName>
    </submittedName>
</protein>
<evidence type="ECO:0000313" key="1">
    <source>
        <dbReference type="EMBL" id="GAA0609249.1"/>
    </source>
</evidence>
<sequence>MAHRLEHPFSGAIYAGLEDGRVEVTKGDLRGIFDYRGFWLEGDLRTADPEMCRWVGTHGYTPASRHLVGFTQHDGVEGERSG</sequence>
<proteinExistence type="predicted"/>
<comment type="caution">
    <text evidence="1">The sequence shown here is derived from an EMBL/GenBank/DDBJ whole genome shotgun (WGS) entry which is preliminary data.</text>
</comment>
<dbReference type="EMBL" id="BAAAHE010000007">
    <property type="protein sequence ID" value="GAA0609249.1"/>
    <property type="molecule type" value="Genomic_DNA"/>
</dbReference>
<accession>A0ABN1GDJ2</accession>
<reference evidence="1 2" key="1">
    <citation type="journal article" date="2019" name="Int. J. Syst. Evol. Microbiol.">
        <title>The Global Catalogue of Microorganisms (GCM) 10K type strain sequencing project: providing services to taxonomists for standard genome sequencing and annotation.</title>
        <authorList>
            <consortium name="The Broad Institute Genomics Platform"/>
            <consortium name="The Broad Institute Genome Sequencing Center for Infectious Disease"/>
            <person name="Wu L."/>
            <person name="Ma J."/>
        </authorList>
    </citation>
    <scope>NUCLEOTIDE SEQUENCE [LARGE SCALE GENOMIC DNA]</scope>
    <source>
        <strain evidence="1 2">JCM 10671</strain>
    </source>
</reference>
<organism evidence="1 2">
    <name type="scientific">Sporichthya brevicatena</name>
    <dbReference type="NCBI Taxonomy" id="171442"/>
    <lineage>
        <taxon>Bacteria</taxon>
        <taxon>Bacillati</taxon>
        <taxon>Actinomycetota</taxon>
        <taxon>Actinomycetes</taxon>
        <taxon>Sporichthyales</taxon>
        <taxon>Sporichthyaceae</taxon>
        <taxon>Sporichthya</taxon>
    </lineage>
</organism>
<dbReference type="Proteomes" id="UP001500957">
    <property type="component" value="Unassembled WGS sequence"/>
</dbReference>
<dbReference type="RefSeq" id="WP_344602078.1">
    <property type="nucleotide sequence ID" value="NZ_BAAAHE010000007.1"/>
</dbReference>
<evidence type="ECO:0000313" key="2">
    <source>
        <dbReference type="Proteomes" id="UP001500957"/>
    </source>
</evidence>
<name>A0ABN1GDJ2_9ACTN</name>